<dbReference type="EMBL" id="JAIWYP010000011">
    <property type="protein sequence ID" value="KAH3741869.1"/>
    <property type="molecule type" value="Genomic_DNA"/>
</dbReference>
<organism evidence="2 3">
    <name type="scientific">Dreissena polymorpha</name>
    <name type="common">Zebra mussel</name>
    <name type="synonym">Mytilus polymorpha</name>
    <dbReference type="NCBI Taxonomy" id="45954"/>
    <lineage>
        <taxon>Eukaryota</taxon>
        <taxon>Metazoa</taxon>
        <taxon>Spiralia</taxon>
        <taxon>Lophotrochozoa</taxon>
        <taxon>Mollusca</taxon>
        <taxon>Bivalvia</taxon>
        <taxon>Autobranchia</taxon>
        <taxon>Heteroconchia</taxon>
        <taxon>Euheterodonta</taxon>
        <taxon>Imparidentia</taxon>
        <taxon>Neoheterodontei</taxon>
        <taxon>Myida</taxon>
        <taxon>Dreissenoidea</taxon>
        <taxon>Dreissenidae</taxon>
        <taxon>Dreissena</taxon>
    </lineage>
</organism>
<dbReference type="Proteomes" id="UP000828390">
    <property type="component" value="Unassembled WGS sequence"/>
</dbReference>
<feature type="compositionally biased region" description="Polar residues" evidence="1">
    <location>
        <begin position="125"/>
        <end position="143"/>
    </location>
</feature>
<reference evidence="2" key="1">
    <citation type="journal article" date="2019" name="bioRxiv">
        <title>The Genome of the Zebra Mussel, Dreissena polymorpha: A Resource for Invasive Species Research.</title>
        <authorList>
            <person name="McCartney M.A."/>
            <person name="Auch B."/>
            <person name="Kono T."/>
            <person name="Mallez S."/>
            <person name="Zhang Y."/>
            <person name="Obille A."/>
            <person name="Becker A."/>
            <person name="Abrahante J.E."/>
            <person name="Garbe J."/>
            <person name="Badalamenti J.P."/>
            <person name="Herman A."/>
            <person name="Mangelson H."/>
            <person name="Liachko I."/>
            <person name="Sullivan S."/>
            <person name="Sone E.D."/>
            <person name="Koren S."/>
            <person name="Silverstein K.A.T."/>
            <person name="Beckman K.B."/>
            <person name="Gohl D.M."/>
        </authorList>
    </citation>
    <scope>NUCLEOTIDE SEQUENCE</scope>
    <source>
        <strain evidence="2">Duluth1</strain>
        <tissue evidence="2">Whole animal</tissue>
    </source>
</reference>
<feature type="region of interest" description="Disordered" evidence="1">
    <location>
        <begin position="123"/>
        <end position="143"/>
    </location>
</feature>
<name>A0A9D4DBY6_DREPO</name>
<keyword evidence="3" id="KW-1185">Reference proteome</keyword>
<protein>
    <submittedName>
        <fullName evidence="2">Uncharacterized protein</fullName>
    </submittedName>
</protein>
<accession>A0A9D4DBY6</accession>
<evidence type="ECO:0000313" key="2">
    <source>
        <dbReference type="EMBL" id="KAH3741869.1"/>
    </source>
</evidence>
<sequence>MDQNTFLSDEELYFQQDVGNSTTPHLFIFCHYLPCTLNSHNCADLPNELVKKTGRKVSIGYTEVFRTSDRDRALQTLNDTGIEVRYIPWQQDADLRQLSTHFKNISIFQRSMNGRDFLCNKRQNRTAGSTQESNGRLTNGGFS</sequence>
<proteinExistence type="predicted"/>
<gene>
    <name evidence="2" type="ORF">DPMN_048599</name>
</gene>
<comment type="caution">
    <text evidence="2">The sequence shown here is derived from an EMBL/GenBank/DDBJ whole genome shotgun (WGS) entry which is preliminary data.</text>
</comment>
<reference evidence="2" key="2">
    <citation type="submission" date="2020-11" db="EMBL/GenBank/DDBJ databases">
        <authorList>
            <person name="McCartney M.A."/>
            <person name="Auch B."/>
            <person name="Kono T."/>
            <person name="Mallez S."/>
            <person name="Becker A."/>
            <person name="Gohl D.M."/>
            <person name="Silverstein K.A.T."/>
            <person name="Koren S."/>
            <person name="Bechman K.B."/>
            <person name="Herman A."/>
            <person name="Abrahante J.E."/>
            <person name="Garbe J."/>
        </authorList>
    </citation>
    <scope>NUCLEOTIDE SEQUENCE</scope>
    <source>
        <strain evidence="2">Duluth1</strain>
        <tissue evidence="2">Whole animal</tissue>
    </source>
</reference>
<evidence type="ECO:0000256" key="1">
    <source>
        <dbReference type="SAM" id="MobiDB-lite"/>
    </source>
</evidence>
<dbReference type="AlphaFoldDB" id="A0A9D4DBY6"/>
<evidence type="ECO:0000313" key="3">
    <source>
        <dbReference type="Proteomes" id="UP000828390"/>
    </source>
</evidence>